<evidence type="ECO:0008006" key="6">
    <source>
        <dbReference type="Google" id="ProtNLM"/>
    </source>
</evidence>
<feature type="coiled-coil region" evidence="1">
    <location>
        <begin position="256"/>
        <end position="283"/>
    </location>
</feature>
<sequence>MLLALLLIIAGVVIVSLTSLSQPSGPKKGGTPASSKASTSPPDSPGSSGKGKQRDDGKASGNPQGKTRHPKLQEAGEYLDEIAKTRIRYQGLVEMARGVHEAYAKVRCLSIVHLCDLRNPLANSFQEFLSRDKRTAAKPEPITEASLFKAIKWYSELTEKPTPQQLASAKETVKKAIQVLQYEEELNTICAAGYSEMAAAAASSSGAPLDDVAAFLEELPRPGRKAVEKALKTMGSPIEASDEPHILVAHMAQVAFNSLDQANERLKATIEDTKKALAEFKESNK</sequence>
<organism evidence="4 5">
    <name type="scientific">Aspergillus avenaceus</name>
    <dbReference type="NCBI Taxonomy" id="36643"/>
    <lineage>
        <taxon>Eukaryota</taxon>
        <taxon>Fungi</taxon>
        <taxon>Dikarya</taxon>
        <taxon>Ascomycota</taxon>
        <taxon>Pezizomycotina</taxon>
        <taxon>Eurotiomycetes</taxon>
        <taxon>Eurotiomycetidae</taxon>
        <taxon>Eurotiales</taxon>
        <taxon>Aspergillaceae</taxon>
        <taxon>Aspergillus</taxon>
        <taxon>Aspergillus subgen. Circumdati</taxon>
    </lineage>
</organism>
<feature type="chain" id="PRO_5024989180" description="Hydrophobic surface binding protein A-domain-containing protein" evidence="3">
    <location>
        <begin position="19"/>
        <end position="285"/>
    </location>
</feature>
<name>A0A5N6TVF3_ASPAV</name>
<keyword evidence="3" id="KW-0732">Signal</keyword>
<keyword evidence="1" id="KW-0175">Coiled coil</keyword>
<evidence type="ECO:0000256" key="2">
    <source>
        <dbReference type="SAM" id="MobiDB-lite"/>
    </source>
</evidence>
<protein>
    <recommendedName>
        <fullName evidence="6">Hydrophobic surface binding protein A-domain-containing protein</fullName>
    </recommendedName>
</protein>
<proteinExistence type="predicted"/>
<evidence type="ECO:0000256" key="1">
    <source>
        <dbReference type="SAM" id="Coils"/>
    </source>
</evidence>
<feature type="signal peptide" evidence="3">
    <location>
        <begin position="1"/>
        <end position="18"/>
    </location>
</feature>
<feature type="compositionally biased region" description="Low complexity" evidence="2">
    <location>
        <begin position="31"/>
        <end position="47"/>
    </location>
</feature>
<dbReference type="EMBL" id="ML742098">
    <property type="protein sequence ID" value="KAE8150267.1"/>
    <property type="molecule type" value="Genomic_DNA"/>
</dbReference>
<evidence type="ECO:0000313" key="4">
    <source>
        <dbReference type="EMBL" id="KAE8150267.1"/>
    </source>
</evidence>
<evidence type="ECO:0000256" key="3">
    <source>
        <dbReference type="SAM" id="SignalP"/>
    </source>
</evidence>
<keyword evidence="5" id="KW-1185">Reference proteome</keyword>
<accession>A0A5N6TVF3</accession>
<evidence type="ECO:0000313" key="5">
    <source>
        <dbReference type="Proteomes" id="UP000325780"/>
    </source>
</evidence>
<reference evidence="4 5" key="1">
    <citation type="submission" date="2019-04" db="EMBL/GenBank/DDBJ databases">
        <title>Friends and foes A comparative genomics study of 23 Aspergillus species from section Flavi.</title>
        <authorList>
            <consortium name="DOE Joint Genome Institute"/>
            <person name="Kjaerbolling I."/>
            <person name="Vesth T."/>
            <person name="Frisvad J.C."/>
            <person name="Nybo J.L."/>
            <person name="Theobald S."/>
            <person name="Kildgaard S."/>
            <person name="Isbrandt T."/>
            <person name="Kuo A."/>
            <person name="Sato A."/>
            <person name="Lyhne E.K."/>
            <person name="Kogle M.E."/>
            <person name="Wiebenga A."/>
            <person name="Kun R.S."/>
            <person name="Lubbers R.J."/>
            <person name="Makela M.R."/>
            <person name="Barry K."/>
            <person name="Chovatia M."/>
            <person name="Clum A."/>
            <person name="Daum C."/>
            <person name="Haridas S."/>
            <person name="He G."/>
            <person name="LaButti K."/>
            <person name="Lipzen A."/>
            <person name="Mondo S."/>
            <person name="Riley R."/>
            <person name="Salamov A."/>
            <person name="Simmons B.A."/>
            <person name="Magnuson J.K."/>
            <person name="Henrissat B."/>
            <person name="Mortensen U.H."/>
            <person name="Larsen T.O."/>
            <person name="Devries R.P."/>
            <person name="Grigoriev I.V."/>
            <person name="Machida M."/>
            <person name="Baker S.E."/>
            <person name="Andersen M.R."/>
        </authorList>
    </citation>
    <scope>NUCLEOTIDE SEQUENCE [LARGE SCALE GENOMIC DNA]</scope>
    <source>
        <strain evidence="4 5">IBT 18842</strain>
    </source>
</reference>
<gene>
    <name evidence="4" type="ORF">BDV25DRAFT_113595</name>
</gene>
<feature type="region of interest" description="Disordered" evidence="2">
    <location>
        <begin position="21"/>
        <end position="75"/>
    </location>
</feature>
<dbReference type="AlphaFoldDB" id="A0A5N6TVF3"/>
<dbReference type="Proteomes" id="UP000325780">
    <property type="component" value="Unassembled WGS sequence"/>
</dbReference>